<sequence>MKLKDTKLSKEELKELVSKYMIDTYERFDFVAETAKDMYLYDEKGESYLDFYGGIAVNSAGNCNEKVVEAIKEQVNDIIHTFNYPYTIPQALLAKLICETIGMDKIFYQSTGTEANEAMIKMARKYGVEKYGPNKYNIVTAKNGFHGRTYGSMSATGQPDNGCQIGFKPMVPGFTYAEYNDLQSFKDACTENTIAIMIEPIQGEGGVHPATQEFMEGLRKFCDEKGMLLLLDEVQTGWCRTGKVMAYMHYDIKPDIVSMAKAMGGGMPIAAICANEEVSKAFTPGSHGTTYGGNPVCCAASYAQINELLDRDLASNADTMGEYFKCKLKDLPHVKEVRGKGLLVGVEFDCDIALDVKHKCFDRKLLITAIGKNVIRMVPPLILNEKDCDKAFEIIKAAVEIIVQ</sequence>
<dbReference type="GO" id="GO:0030170">
    <property type="term" value="F:pyridoxal phosphate binding"/>
    <property type="evidence" value="ECO:0007669"/>
    <property type="project" value="InterPro"/>
</dbReference>
<evidence type="ECO:0000313" key="8">
    <source>
        <dbReference type="Proteomes" id="UP000515243"/>
    </source>
</evidence>
<dbReference type="InterPro" id="IPR050103">
    <property type="entry name" value="Class-III_PLP-dep_AT"/>
</dbReference>
<dbReference type="Pfam" id="PF00202">
    <property type="entry name" value="Aminotran_3"/>
    <property type="match status" value="1"/>
</dbReference>
<dbReference type="CDD" id="cd00610">
    <property type="entry name" value="OAT_like"/>
    <property type="match status" value="1"/>
</dbReference>
<dbReference type="PANTHER" id="PTHR11986:SF79">
    <property type="entry name" value="ACETYLORNITHINE AMINOTRANSFERASE, MITOCHONDRIAL"/>
    <property type="match status" value="1"/>
</dbReference>
<dbReference type="EMBL" id="CP040626">
    <property type="protein sequence ID" value="QMW90655.1"/>
    <property type="molecule type" value="Genomic_DNA"/>
</dbReference>
<comment type="cofactor">
    <cofactor evidence="1">
        <name>pyridoxal 5'-phosphate</name>
        <dbReference type="ChEBI" id="CHEBI:597326"/>
    </cofactor>
</comment>
<dbReference type="PIRSF" id="PIRSF000521">
    <property type="entry name" value="Transaminase_4ab_Lys_Orn"/>
    <property type="match status" value="1"/>
</dbReference>
<reference evidence="7 8" key="1">
    <citation type="submission" date="2019-05" db="EMBL/GenBank/DDBJ databases">
        <authorList>
            <person name="Schori C."/>
            <person name="Ahrens C."/>
        </authorList>
    </citation>
    <scope>NUCLEOTIDE SEQUENCE [LARGE SCALE GENOMIC DNA]</scope>
    <source>
        <strain evidence="7 8">DSM 10702</strain>
    </source>
</reference>
<comment type="similarity">
    <text evidence="6">Belongs to the class-III pyridoxal-phosphate-dependent aminotransferase family.</text>
</comment>
<dbReference type="InterPro" id="IPR005814">
    <property type="entry name" value="Aminotrans_3"/>
</dbReference>
<keyword evidence="3" id="KW-0028">Amino-acid biosynthesis</keyword>
<dbReference type="Proteomes" id="UP000515243">
    <property type="component" value="Chromosome 1"/>
</dbReference>
<accession>A0AAP9RDB2</accession>
<gene>
    <name evidence="7" type="ORF">FF104_06685</name>
</gene>
<dbReference type="AlphaFoldDB" id="A0AAP9RDB2"/>
<protein>
    <submittedName>
        <fullName evidence="7">Aspartate aminotransferase family protein</fullName>
    </submittedName>
</protein>
<evidence type="ECO:0000256" key="1">
    <source>
        <dbReference type="ARBA" id="ARBA00001933"/>
    </source>
</evidence>
<keyword evidence="5 6" id="KW-0663">Pyridoxal phosphate</keyword>
<name>A0AAP9RDB2_CLOBU</name>
<dbReference type="RefSeq" id="WP_002579774.1">
    <property type="nucleotide sequence ID" value="NZ_AP019716.1"/>
</dbReference>
<keyword evidence="4" id="KW-0808">Transferase</keyword>
<dbReference type="PANTHER" id="PTHR11986">
    <property type="entry name" value="AMINOTRANSFERASE CLASS III"/>
    <property type="match status" value="1"/>
</dbReference>
<proteinExistence type="inferred from homology"/>
<dbReference type="InterPro" id="IPR004636">
    <property type="entry name" value="AcOrn/SuccOrn_fam"/>
</dbReference>
<evidence type="ECO:0000256" key="3">
    <source>
        <dbReference type="ARBA" id="ARBA00022605"/>
    </source>
</evidence>
<dbReference type="FunFam" id="3.40.640.10:FF:000004">
    <property type="entry name" value="Acetylornithine aminotransferase"/>
    <property type="match status" value="1"/>
</dbReference>
<dbReference type="SUPFAM" id="SSF53383">
    <property type="entry name" value="PLP-dependent transferases"/>
    <property type="match status" value="1"/>
</dbReference>
<evidence type="ECO:0000313" key="7">
    <source>
        <dbReference type="EMBL" id="QMW90655.1"/>
    </source>
</evidence>
<evidence type="ECO:0000256" key="6">
    <source>
        <dbReference type="RuleBase" id="RU003560"/>
    </source>
</evidence>
<dbReference type="GeneID" id="92943838"/>
<keyword evidence="2 7" id="KW-0032">Aminotransferase</keyword>
<dbReference type="GO" id="GO:0008483">
    <property type="term" value="F:transaminase activity"/>
    <property type="evidence" value="ECO:0007669"/>
    <property type="project" value="UniProtKB-KW"/>
</dbReference>
<dbReference type="InterPro" id="IPR015424">
    <property type="entry name" value="PyrdxlP-dep_Trfase"/>
</dbReference>
<evidence type="ECO:0000256" key="4">
    <source>
        <dbReference type="ARBA" id="ARBA00022679"/>
    </source>
</evidence>
<dbReference type="KEGG" id="cbut:ATN24_08330"/>
<dbReference type="GO" id="GO:0006526">
    <property type="term" value="P:L-arginine biosynthetic process"/>
    <property type="evidence" value="ECO:0007669"/>
    <property type="project" value="UniProtKB-ARBA"/>
</dbReference>
<dbReference type="InterPro" id="IPR015422">
    <property type="entry name" value="PyrdxlP-dep_Trfase_small"/>
</dbReference>
<dbReference type="InterPro" id="IPR015421">
    <property type="entry name" value="PyrdxlP-dep_Trfase_major"/>
</dbReference>
<dbReference type="NCBIfam" id="NF002325">
    <property type="entry name" value="PRK01278.1"/>
    <property type="match status" value="1"/>
</dbReference>
<dbReference type="Gene3D" id="3.90.1150.10">
    <property type="entry name" value="Aspartate Aminotransferase, domain 1"/>
    <property type="match status" value="1"/>
</dbReference>
<dbReference type="NCBIfam" id="TIGR00707">
    <property type="entry name" value="argD"/>
    <property type="match status" value="1"/>
</dbReference>
<organism evidence="7 8">
    <name type="scientific">Clostridium butyricum</name>
    <dbReference type="NCBI Taxonomy" id="1492"/>
    <lineage>
        <taxon>Bacteria</taxon>
        <taxon>Bacillati</taxon>
        <taxon>Bacillota</taxon>
        <taxon>Clostridia</taxon>
        <taxon>Eubacteriales</taxon>
        <taxon>Clostridiaceae</taxon>
        <taxon>Clostridium</taxon>
    </lineage>
</organism>
<evidence type="ECO:0000256" key="5">
    <source>
        <dbReference type="ARBA" id="ARBA00022898"/>
    </source>
</evidence>
<dbReference type="Gene3D" id="3.40.640.10">
    <property type="entry name" value="Type I PLP-dependent aspartate aminotransferase-like (Major domain)"/>
    <property type="match status" value="1"/>
</dbReference>
<dbReference type="GO" id="GO:0042802">
    <property type="term" value="F:identical protein binding"/>
    <property type="evidence" value="ECO:0007669"/>
    <property type="project" value="TreeGrafter"/>
</dbReference>
<evidence type="ECO:0000256" key="2">
    <source>
        <dbReference type="ARBA" id="ARBA00022576"/>
    </source>
</evidence>